<protein>
    <submittedName>
        <fullName evidence="1">Uncharacterized protein</fullName>
    </submittedName>
</protein>
<proteinExistence type="predicted"/>
<accession>A0A9P3PLH8</accession>
<name>A0A9P3PLH8_LYOSH</name>
<gene>
    <name evidence="1" type="ORF">LshimejAT787_0411790</name>
</gene>
<keyword evidence="2" id="KW-1185">Reference proteome</keyword>
<comment type="caution">
    <text evidence="1">The sequence shown here is derived from an EMBL/GenBank/DDBJ whole genome shotgun (WGS) entry which is preliminary data.</text>
</comment>
<sequence>MPASEPSSSAAAPVIAAYKQIRPLERKEQAAYAHDESTERHTHSMMQATIAITTFCARSGIPHKSRTPPHSAPNNRNELIKATGNSLQTPTQISAGATSERFQVTSTPTTLRSTDPKRYTHLITVASEPPHSPLRISTSPFPSHRLYTACCRAARLSGAENISTEFYENGGIPACSLTAELLPRRSMMFPCPCAIEPAV</sequence>
<organism evidence="1 2">
    <name type="scientific">Lyophyllum shimeji</name>
    <name type="common">Hon-shimeji</name>
    <name type="synonym">Tricholoma shimeji</name>
    <dbReference type="NCBI Taxonomy" id="47721"/>
    <lineage>
        <taxon>Eukaryota</taxon>
        <taxon>Fungi</taxon>
        <taxon>Dikarya</taxon>
        <taxon>Basidiomycota</taxon>
        <taxon>Agaricomycotina</taxon>
        <taxon>Agaricomycetes</taxon>
        <taxon>Agaricomycetidae</taxon>
        <taxon>Agaricales</taxon>
        <taxon>Tricholomatineae</taxon>
        <taxon>Lyophyllaceae</taxon>
        <taxon>Lyophyllum</taxon>
    </lineage>
</organism>
<reference evidence="1" key="1">
    <citation type="submission" date="2022-07" db="EMBL/GenBank/DDBJ databases">
        <title>The genome of Lyophyllum shimeji provides insight into the initial evolution of ectomycorrhizal fungal genome.</title>
        <authorList>
            <person name="Kobayashi Y."/>
            <person name="Shibata T."/>
            <person name="Hirakawa H."/>
            <person name="Shigenobu S."/>
            <person name="Nishiyama T."/>
            <person name="Yamada A."/>
            <person name="Hasebe M."/>
            <person name="Kawaguchi M."/>
        </authorList>
    </citation>
    <scope>NUCLEOTIDE SEQUENCE</scope>
    <source>
        <strain evidence="1">AT787</strain>
    </source>
</reference>
<dbReference type="EMBL" id="BRPK01000004">
    <property type="protein sequence ID" value="GLB38128.1"/>
    <property type="molecule type" value="Genomic_DNA"/>
</dbReference>
<evidence type="ECO:0000313" key="2">
    <source>
        <dbReference type="Proteomes" id="UP001063166"/>
    </source>
</evidence>
<dbReference type="Proteomes" id="UP001063166">
    <property type="component" value="Unassembled WGS sequence"/>
</dbReference>
<dbReference type="AlphaFoldDB" id="A0A9P3PLH8"/>
<evidence type="ECO:0000313" key="1">
    <source>
        <dbReference type="EMBL" id="GLB38128.1"/>
    </source>
</evidence>